<evidence type="ECO:0000256" key="4">
    <source>
        <dbReference type="ARBA" id="ARBA00022827"/>
    </source>
</evidence>
<gene>
    <name evidence="9" type="ORF">GCM10010449_18320</name>
</gene>
<evidence type="ECO:0000256" key="3">
    <source>
        <dbReference type="ARBA" id="ARBA00022630"/>
    </source>
</evidence>
<feature type="domain" description="Acyl-CoA dehydrogenase/oxidase N-terminal" evidence="8">
    <location>
        <begin position="6"/>
        <end position="117"/>
    </location>
</feature>
<protein>
    <submittedName>
        <fullName evidence="9">Acyl-CoA dehydrogenase family protein</fullName>
    </submittedName>
</protein>
<dbReference type="InterPro" id="IPR009100">
    <property type="entry name" value="AcylCoA_DH/oxidase_NM_dom_sf"/>
</dbReference>
<dbReference type="Pfam" id="PF02771">
    <property type="entry name" value="Acyl-CoA_dh_N"/>
    <property type="match status" value="1"/>
</dbReference>
<reference evidence="10" key="1">
    <citation type="journal article" date="2019" name="Int. J. Syst. Evol. Microbiol.">
        <title>The Global Catalogue of Microorganisms (GCM) 10K type strain sequencing project: providing services to taxonomists for standard genome sequencing and annotation.</title>
        <authorList>
            <consortium name="The Broad Institute Genomics Platform"/>
            <consortium name="The Broad Institute Genome Sequencing Center for Infectious Disease"/>
            <person name="Wu L."/>
            <person name="Ma J."/>
        </authorList>
    </citation>
    <scope>NUCLEOTIDE SEQUENCE [LARGE SCALE GENOMIC DNA]</scope>
    <source>
        <strain evidence="10">JCM 9092</strain>
    </source>
</reference>
<dbReference type="InterPro" id="IPR013786">
    <property type="entry name" value="AcylCoA_DH/ox_N"/>
</dbReference>
<dbReference type="SUPFAM" id="SSF47203">
    <property type="entry name" value="Acyl-CoA dehydrogenase C-terminal domain-like"/>
    <property type="match status" value="1"/>
</dbReference>
<evidence type="ECO:0000256" key="1">
    <source>
        <dbReference type="ARBA" id="ARBA00001974"/>
    </source>
</evidence>
<dbReference type="RefSeq" id="WP_344520064.1">
    <property type="nucleotide sequence ID" value="NZ_BAAAUG010000027.1"/>
</dbReference>
<name>A0ABP6MDT0_9ACTN</name>
<comment type="cofactor">
    <cofactor evidence="1 5">
        <name>FAD</name>
        <dbReference type="ChEBI" id="CHEBI:57692"/>
    </cofactor>
</comment>
<proteinExistence type="inferred from homology"/>
<dbReference type="SUPFAM" id="SSF56645">
    <property type="entry name" value="Acyl-CoA dehydrogenase NM domain-like"/>
    <property type="match status" value="1"/>
</dbReference>
<evidence type="ECO:0000256" key="5">
    <source>
        <dbReference type="RuleBase" id="RU362125"/>
    </source>
</evidence>
<comment type="caution">
    <text evidence="9">The sequence shown here is derived from an EMBL/GenBank/DDBJ whole genome shotgun (WGS) entry which is preliminary data.</text>
</comment>
<dbReference type="Proteomes" id="UP001501637">
    <property type="component" value="Unassembled WGS sequence"/>
</dbReference>
<dbReference type="InterPro" id="IPR036250">
    <property type="entry name" value="AcylCo_DH-like_C"/>
</dbReference>
<keyword evidence="4 5" id="KW-0274">FAD</keyword>
<organism evidence="9 10">
    <name type="scientific">Streptomyces rectiviolaceus</name>
    <dbReference type="NCBI Taxonomy" id="332591"/>
    <lineage>
        <taxon>Bacteria</taxon>
        <taxon>Bacillati</taxon>
        <taxon>Actinomycetota</taxon>
        <taxon>Actinomycetes</taxon>
        <taxon>Kitasatosporales</taxon>
        <taxon>Streptomycetaceae</taxon>
        <taxon>Streptomyces</taxon>
    </lineage>
</organism>
<dbReference type="Gene3D" id="1.20.140.10">
    <property type="entry name" value="Butyryl-CoA Dehydrogenase, subunit A, domain 3"/>
    <property type="match status" value="1"/>
</dbReference>
<dbReference type="PANTHER" id="PTHR43884">
    <property type="entry name" value="ACYL-COA DEHYDROGENASE"/>
    <property type="match status" value="1"/>
</dbReference>
<dbReference type="InterPro" id="IPR006091">
    <property type="entry name" value="Acyl-CoA_Oxase/DH_mid-dom"/>
</dbReference>
<dbReference type="InterPro" id="IPR009075">
    <property type="entry name" value="AcylCo_DH/oxidase_C"/>
</dbReference>
<accession>A0ABP6MDT0</accession>
<dbReference type="Pfam" id="PF02770">
    <property type="entry name" value="Acyl-CoA_dh_M"/>
    <property type="match status" value="1"/>
</dbReference>
<dbReference type="InterPro" id="IPR037069">
    <property type="entry name" value="AcylCoA_DH/ox_N_sf"/>
</dbReference>
<feature type="domain" description="Acyl-CoA dehydrogenase/oxidase C-terminal" evidence="6">
    <location>
        <begin position="229"/>
        <end position="375"/>
    </location>
</feature>
<keyword evidence="10" id="KW-1185">Reference proteome</keyword>
<evidence type="ECO:0000259" key="8">
    <source>
        <dbReference type="Pfam" id="PF02771"/>
    </source>
</evidence>
<evidence type="ECO:0000313" key="9">
    <source>
        <dbReference type="EMBL" id="GAA3095028.1"/>
    </source>
</evidence>
<keyword evidence="3 5" id="KW-0285">Flavoprotein</keyword>
<dbReference type="PANTHER" id="PTHR43884:SF12">
    <property type="entry name" value="ISOVALERYL-COA DEHYDROGENASE, MITOCHONDRIAL-RELATED"/>
    <property type="match status" value="1"/>
</dbReference>
<evidence type="ECO:0000259" key="6">
    <source>
        <dbReference type="Pfam" id="PF00441"/>
    </source>
</evidence>
<dbReference type="Gene3D" id="2.40.110.10">
    <property type="entry name" value="Butyryl-CoA Dehydrogenase, subunit A, domain 2"/>
    <property type="match status" value="1"/>
</dbReference>
<dbReference type="InterPro" id="IPR046373">
    <property type="entry name" value="Acyl-CoA_Oxase/DH_mid-dom_sf"/>
</dbReference>
<evidence type="ECO:0000313" key="10">
    <source>
        <dbReference type="Proteomes" id="UP001501637"/>
    </source>
</evidence>
<evidence type="ECO:0000256" key="2">
    <source>
        <dbReference type="ARBA" id="ARBA00009347"/>
    </source>
</evidence>
<feature type="domain" description="Acyl-CoA oxidase/dehydrogenase middle" evidence="7">
    <location>
        <begin position="123"/>
        <end position="217"/>
    </location>
</feature>
<sequence>MIEWSSDQRDLRDGLTPWFEKFGDDHFRYDKQAEFPRVPWDAVARSGLLRLPFGEEWGGLGQSLLTTMYVLEGLGHGCRNGGLNFSVTTHMVSTGVSLQRFGSAELKRRHLPGVCEGTTIGAHAISEPGSGSDAMNMRTTAVADGDHFVLNGSKTFVSNGPVADLIVVYAKTDPTAGPLGVTAFLVERDTPGLTVGNPIEKMGLKASPLCELYFDDCRVPKANVIGRVGTGFLVLDHVMKWEILCSFIVGTGEMQRRLESCIAYAGERTAFGQPIGGFQSVANRIVDMKIGLETSRKWLYDTAQKVTTGQKVTVDLATAKLIASRAALESALSAVQIFGGNGYMAEYGLEQELRGAVAGTIYSGTTEVQYSRIASMLGL</sequence>
<comment type="similarity">
    <text evidence="2 5">Belongs to the acyl-CoA dehydrogenase family.</text>
</comment>
<dbReference type="Pfam" id="PF00441">
    <property type="entry name" value="Acyl-CoA_dh_1"/>
    <property type="match status" value="1"/>
</dbReference>
<evidence type="ECO:0000259" key="7">
    <source>
        <dbReference type="Pfam" id="PF02770"/>
    </source>
</evidence>
<keyword evidence="5" id="KW-0560">Oxidoreductase</keyword>
<dbReference type="Gene3D" id="1.10.540.10">
    <property type="entry name" value="Acyl-CoA dehydrogenase/oxidase, N-terminal domain"/>
    <property type="match status" value="1"/>
</dbReference>
<dbReference type="EMBL" id="BAAAUG010000027">
    <property type="protein sequence ID" value="GAA3095028.1"/>
    <property type="molecule type" value="Genomic_DNA"/>
</dbReference>